<dbReference type="SFLD" id="SFLDG01129">
    <property type="entry name" value="C1.5:_HAD__Beta-PGM__Phosphata"/>
    <property type="match status" value="1"/>
</dbReference>
<dbReference type="GO" id="GO:0008252">
    <property type="term" value="F:nucleotidase activity"/>
    <property type="evidence" value="ECO:0007669"/>
    <property type="project" value="TreeGrafter"/>
</dbReference>
<accession>A0AA39Q9A8</accession>
<dbReference type="PANTHER" id="PTHR47438:SF1">
    <property type="entry name" value="PHOSPHATE METABOLISM PROTEIN 8-RELATED"/>
    <property type="match status" value="1"/>
</dbReference>
<dbReference type="GO" id="GO:0006206">
    <property type="term" value="P:pyrimidine nucleobase metabolic process"/>
    <property type="evidence" value="ECO:0007669"/>
    <property type="project" value="TreeGrafter"/>
</dbReference>
<name>A0AA39Q9A8_9AGAR</name>
<dbReference type="SFLD" id="SFLDG01132">
    <property type="entry name" value="C1.5.3:_5'-Nucleotidase_Like"/>
    <property type="match status" value="1"/>
</dbReference>
<dbReference type="SUPFAM" id="SSF56784">
    <property type="entry name" value="HAD-like"/>
    <property type="match status" value="1"/>
</dbReference>
<organism evidence="1 2">
    <name type="scientific">Armillaria luteobubalina</name>
    <dbReference type="NCBI Taxonomy" id="153913"/>
    <lineage>
        <taxon>Eukaryota</taxon>
        <taxon>Fungi</taxon>
        <taxon>Dikarya</taxon>
        <taxon>Basidiomycota</taxon>
        <taxon>Agaricomycotina</taxon>
        <taxon>Agaricomycetes</taxon>
        <taxon>Agaricomycetidae</taxon>
        <taxon>Agaricales</taxon>
        <taxon>Marasmiineae</taxon>
        <taxon>Physalacriaceae</taxon>
        <taxon>Armillaria</taxon>
    </lineage>
</organism>
<dbReference type="Gene3D" id="1.10.150.450">
    <property type="match status" value="1"/>
</dbReference>
<dbReference type="Proteomes" id="UP001175228">
    <property type="component" value="Unassembled WGS sequence"/>
</dbReference>
<reference evidence="1" key="1">
    <citation type="submission" date="2023-06" db="EMBL/GenBank/DDBJ databases">
        <authorList>
            <consortium name="Lawrence Berkeley National Laboratory"/>
            <person name="Ahrendt S."/>
            <person name="Sahu N."/>
            <person name="Indic B."/>
            <person name="Wong-Bajracharya J."/>
            <person name="Merenyi Z."/>
            <person name="Ke H.-M."/>
            <person name="Monk M."/>
            <person name="Kocsube S."/>
            <person name="Drula E."/>
            <person name="Lipzen A."/>
            <person name="Balint B."/>
            <person name="Henrissat B."/>
            <person name="Andreopoulos B."/>
            <person name="Martin F.M."/>
            <person name="Harder C.B."/>
            <person name="Rigling D."/>
            <person name="Ford K.L."/>
            <person name="Foster G.D."/>
            <person name="Pangilinan J."/>
            <person name="Papanicolaou A."/>
            <person name="Barry K."/>
            <person name="LaButti K."/>
            <person name="Viragh M."/>
            <person name="Koriabine M."/>
            <person name="Yan M."/>
            <person name="Riley R."/>
            <person name="Champramary S."/>
            <person name="Plett K.L."/>
            <person name="Tsai I.J."/>
            <person name="Slot J."/>
            <person name="Sipos G."/>
            <person name="Plett J."/>
            <person name="Nagy L.G."/>
            <person name="Grigoriev I.V."/>
        </authorList>
    </citation>
    <scope>NUCLEOTIDE SEQUENCE</scope>
    <source>
        <strain evidence="1">HWK02</strain>
    </source>
</reference>
<dbReference type="InterPro" id="IPR036412">
    <property type="entry name" value="HAD-like_sf"/>
</dbReference>
<sequence>MSQHKRSFTETIISLRSPCIQLSSLISPVAMSAQDDRYIVWFDIDNTLYSTSADVSRAMGKRIHAYFMTLGLDDNEASELHLKYYTQYGLALAGLVRHHDVDPIDFDEKCDGSLPLEEMIKPDPSHRKLFEDIDRSKARVWALTNAYRPHAERVLRILNLHDQIEGLVYCDYAQKDLISKPEPEYYHKALRQANVTDPSKCYFVDDNRRNVDAARALGWKNCVHFCEHGLNHVEGGKVQEITTSRNGDADNGVVVISDLKELRAVWPEIFVS</sequence>
<dbReference type="Pfam" id="PF00702">
    <property type="entry name" value="Hydrolase"/>
    <property type="match status" value="1"/>
</dbReference>
<dbReference type="EMBL" id="JAUEPU010000011">
    <property type="protein sequence ID" value="KAK0498662.1"/>
    <property type="molecule type" value="Genomic_DNA"/>
</dbReference>
<dbReference type="InterPro" id="IPR006439">
    <property type="entry name" value="HAD-SF_hydro_IA"/>
</dbReference>
<evidence type="ECO:0000313" key="2">
    <source>
        <dbReference type="Proteomes" id="UP001175228"/>
    </source>
</evidence>
<dbReference type="GO" id="GO:0009166">
    <property type="term" value="P:nucleotide catabolic process"/>
    <property type="evidence" value="ECO:0007669"/>
    <property type="project" value="TreeGrafter"/>
</dbReference>
<dbReference type="AlphaFoldDB" id="A0AA39Q9A8"/>
<dbReference type="InterPro" id="IPR010237">
    <property type="entry name" value="Pyr-5-nucltdase"/>
</dbReference>
<proteinExistence type="predicted"/>
<comment type="caution">
    <text evidence="1">The sequence shown here is derived from an EMBL/GenBank/DDBJ whole genome shotgun (WGS) entry which is preliminary data.</text>
</comment>
<dbReference type="SFLD" id="SFLDS00003">
    <property type="entry name" value="Haloacid_Dehalogenase"/>
    <property type="match status" value="1"/>
</dbReference>
<dbReference type="NCBIfam" id="TIGR01993">
    <property type="entry name" value="Pyr-5-nucltdase"/>
    <property type="match status" value="1"/>
</dbReference>
<gene>
    <name evidence="1" type="ORF">EDD18DRAFT_1158614</name>
</gene>
<evidence type="ECO:0000313" key="1">
    <source>
        <dbReference type="EMBL" id="KAK0498662.1"/>
    </source>
</evidence>
<dbReference type="PANTHER" id="PTHR47438">
    <property type="entry name" value="PHOSPHATE METABOLISM PROTEIN 8-RELATED"/>
    <property type="match status" value="1"/>
</dbReference>
<keyword evidence="2" id="KW-1185">Reference proteome</keyword>
<protein>
    <submittedName>
        <fullName evidence="1">Pyrimidine 5-nucleotidase</fullName>
    </submittedName>
</protein>
<dbReference type="InterPro" id="IPR023214">
    <property type="entry name" value="HAD_sf"/>
</dbReference>
<dbReference type="InterPro" id="IPR052791">
    <property type="entry name" value="SSM1_domain"/>
</dbReference>
<dbReference type="Gene3D" id="3.40.50.1000">
    <property type="entry name" value="HAD superfamily/HAD-like"/>
    <property type="match status" value="1"/>
</dbReference>
<dbReference type="NCBIfam" id="TIGR01509">
    <property type="entry name" value="HAD-SF-IA-v3"/>
    <property type="match status" value="1"/>
</dbReference>